<dbReference type="InterPro" id="IPR039499">
    <property type="entry name" value="LURA1/LRA25"/>
</dbReference>
<dbReference type="EMBL" id="JAZDUA010000729">
    <property type="protein sequence ID" value="KAK7789627.1"/>
    <property type="molecule type" value="Genomic_DNA"/>
</dbReference>
<name>A0AAN9V6V3_9ORTH</name>
<evidence type="ECO:0000256" key="2">
    <source>
        <dbReference type="SAM" id="MobiDB-lite"/>
    </source>
</evidence>
<evidence type="ECO:0000313" key="3">
    <source>
        <dbReference type="EMBL" id="KAK7789627.1"/>
    </source>
</evidence>
<dbReference type="Proteomes" id="UP001378592">
    <property type="component" value="Unassembled WGS sequence"/>
</dbReference>
<dbReference type="Pfam" id="PF14854">
    <property type="entry name" value="LURAP"/>
    <property type="match status" value="1"/>
</dbReference>
<keyword evidence="4" id="KW-1185">Reference proteome</keyword>
<organism evidence="3 4">
    <name type="scientific">Gryllus longicercus</name>
    <dbReference type="NCBI Taxonomy" id="2509291"/>
    <lineage>
        <taxon>Eukaryota</taxon>
        <taxon>Metazoa</taxon>
        <taxon>Ecdysozoa</taxon>
        <taxon>Arthropoda</taxon>
        <taxon>Hexapoda</taxon>
        <taxon>Insecta</taxon>
        <taxon>Pterygota</taxon>
        <taxon>Neoptera</taxon>
        <taxon>Polyneoptera</taxon>
        <taxon>Orthoptera</taxon>
        <taxon>Ensifera</taxon>
        <taxon>Gryllidea</taxon>
        <taxon>Grylloidea</taxon>
        <taxon>Gryllidae</taxon>
        <taxon>Gryllinae</taxon>
        <taxon>Gryllus</taxon>
    </lineage>
</organism>
<protein>
    <recommendedName>
        <fullName evidence="5">Protein FAM89A</fullName>
    </recommendedName>
</protein>
<comment type="similarity">
    <text evidence="1">Belongs to the FAM89 family.</text>
</comment>
<feature type="region of interest" description="Disordered" evidence="2">
    <location>
        <begin position="171"/>
        <end position="192"/>
    </location>
</feature>
<feature type="compositionally biased region" description="Low complexity" evidence="2">
    <location>
        <begin position="50"/>
        <end position="60"/>
    </location>
</feature>
<evidence type="ECO:0008006" key="5">
    <source>
        <dbReference type="Google" id="ProtNLM"/>
    </source>
</evidence>
<gene>
    <name evidence="3" type="ORF">R5R35_012325</name>
</gene>
<feature type="region of interest" description="Disordered" evidence="2">
    <location>
        <begin position="46"/>
        <end position="65"/>
    </location>
</feature>
<evidence type="ECO:0000313" key="4">
    <source>
        <dbReference type="Proteomes" id="UP001378592"/>
    </source>
</evidence>
<dbReference type="PANTHER" id="PTHR46949:SF1">
    <property type="entry name" value="AT07979P2"/>
    <property type="match status" value="1"/>
</dbReference>
<proteinExistence type="inferred from homology"/>
<dbReference type="AlphaFoldDB" id="A0AAN9V6V3"/>
<sequence length="192" mass="20723">MASLQGLPPLPKSLSGVSIVDHSSEFVVPSGPISSAGSTRNAHGLTFRTSARSSSANISSMPPPHVMRNITPSVDMPPHVYPRIRKNMGLDAQLAILRKEMLGLRELDLSLLSQLWSLNESIHELRQLLQEQEESAALSPPSPSSADEGEEFFSPLPVRYHGVMPPGSLSAVPEQYHLSSSSSQSSIEYGNV</sequence>
<evidence type="ECO:0000256" key="1">
    <source>
        <dbReference type="ARBA" id="ARBA00038125"/>
    </source>
</evidence>
<comment type="caution">
    <text evidence="3">The sequence shown here is derived from an EMBL/GenBank/DDBJ whole genome shotgun (WGS) entry which is preliminary data.</text>
</comment>
<accession>A0AAN9V6V3</accession>
<dbReference type="PANTHER" id="PTHR46949">
    <property type="entry name" value="LEUCINE REPEAT ADAPTER PROTEIN 25"/>
    <property type="match status" value="1"/>
</dbReference>
<reference evidence="3 4" key="1">
    <citation type="submission" date="2024-03" db="EMBL/GenBank/DDBJ databases">
        <title>The genome assembly and annotation of the cricket Gryllus longicercus Weissman &amp; Gray.</title>
        <authorList>
            <person name="Szrajer S."/>
            <person name="Gray D."/>
            <person name="Ylla G."/>
        </authorList>
    </citation>
    <scope>NUCLEOTIDE SEQUENCE [LARGE SCALE GENOMIC DNA]</scope>
    <source>
        <strain evidence="3">DAG 2021-001</strain>
        <tissue evidence="3">Whole body minus gut</tissue>
    </source>
</reference>